<protein>
    <submittedName>
        <fullName evidence="2">Mobile element protein</fullName>
    </submittedName>
</protein>
<dbReference type="Pfam" id="PF13700">
    <property type="entry name" value="DUF4158"/>
    <property type="match status" value="1"/>
</dbReference>
<dbReference type="InterPro" id="IPR025296">
    <property type="entry name" value="DUF4158"/>
</dbReference>
<reference evidence="2" key="1">
    <citation type="submission" date="2020-02" db="EMBL/GenBank/DDBJ databases">
        <authorList>
            <person name="Meier V. D."/>
        </authorList>
    </citation>
    <scope>NUCLEOTIDE SEQUENCE</scope>
    <source>
        <strain evidence="2">AVDCRST_MAG93</strain>
    </source>
</reference>
<accession>A0A6J4LID9</accession>
<proteinExistence type="predicted"/>
<feature type="non-terminal residue" evidence="2">
    <location>
        <position position="358"/>
    </location>
</feature>
<dbReference type="EMBL" id="CADCTR010002129">
    <property type="protein sequence ID" value="CAA9333761.1"/>
    <property type="molecule type" value="Genomic_DNA"/>
</dbReference>
<dbReference type="AlphaFoldDB" id="A0A6J4LID9"/>
<gene>
    <name evidence="2" type="ORF">AVDCRST_MAG93-6322</name>
</gene>
<evidence type="ECO:0000313" key="2">
    <source>
        <dbReference type="EMBL" id="CAA9333761.1"/>
    </source>
</evidence>
<organism evidence="2">
    <name type="scientific">uncultured Chloroflexia bacterium</name>
    <dbReference type="NCBI Taxonomy" id="1672391"/>
    <lineage>
        <taxon>Bacteria</taxon>
        <taxon>Bacillati</taxon>
        <taxon>Chloroflexota</taxon>
        <taxon>Chloroflexia</taxon>
        <taxon>environmental samples</taxon>
    </lineage>
</organism>
<name>A0A6J4LID9_9CHLR</name>
<evidence type="ECO:0000259" key="1">
    <source>
        <dbReference type="Pfam" id="PF13700"/>
    </source>
</evidence>
<sequence>MASIERTAYPRFKRALTRHELQTLYTPTADEQTFIEQQTQTDSLRLSMLVLLKTFQHLGYFPRLDKVPAAVVDHVRQALHLPTSVPIGYDHARTLYRHHATIRSYLKVTAYGKQARHVAVVAVYQAAQVMNHPADLINVALAELIRQRYELPAFSTLDHLVQRIRTLVNQRVFQQVLASLSPDEQQVLEQLLTVKPPQRRSDFSRLKDPPPRATLTHLAEWQRRLTWLLALSEVDHHLKGIPHAKVKHFAAEARALDADGLRDMIRPKRLTLLLCLIHHMRVTTRDQLVTMFLKRMSTLHTRGKDELQALRERQRATTEQLLTVFKDVLHTTEAAGYDATVGRQIRTLLHDSGGVDSL</sequence>
<feature type="domain" description="DUF4158" evidence="1">
    <location>
        <begin position="3"/>
        <end position="163"/>
    </location>
</feature>